<sequence>MPEPAATRKLSDPLMFVTWMSQVQSWLVELVQKELEKQLEDVLTCDQKESATSSCQAFLKIFQLLKGTIDSVQDIGPPITSWVQAMVLNTFSEFLKRYWGEGAPHFLQQQAGAGPSPQLHMLQNCCVLRKTWQSLGQAHTPLADVVLRTISAIEDRSQDDLVSVVRSQYRSLLGHHFGWKDEGLAQALRSLRRGLEHYPSLLPPPTYKSLVQSLYKAVFTEYLQALVTHLKRLKPRKWEDHRGQVETDFRELHEAFGRQEGLGDGAPGREAVMEVFQLSGKQGNPCLDEWLDSFRDRSPDYVGIGGLEGAAEAVGGRRDGAQGQACPPPPAAPRPGLDSPQRTIPQRVAPTRPAGPRTRVLRTGADPPTSPSEPRGDARTTRGGARGDVAGRLPSGGEEEARFWPGEGPRRHGSPGLTLSEASLASGHETGSEM</sequence>
<reference evidence="1" key="1">
    <citation type="submission" date="2023-05" db="EMBL/GenBank/DDBJ databases">
        <authorList>
            <consortium name="ELIXIR-Norway"/>
        </authorList>
    </citation>
    <scope>NUCLEOTIDE SEQUENCE</scope>
</reference>
<name>A0ACB0E5Z7_RANTA</name>
<gene>
    <name evidence="1" type="ORF">MRATA1EN3_LOCUS7290</name>
</gene>
<evidence type="ECO:0000313" key="2">
    <source>
        <dbReference type="Proteomes" id="UP001162501"/>
    </source>
</evidence>
<protein>
    <submittedName>
        <fullName evidence="1">Uncharacterized protein</fullName>
    </submittedName>
</protein>
<accession>A0ACB0E5Z7</accession>
<dbReference type="EMBL" id="OX596100">
    <property type="protein sequence ID" value="CAI9696077.1"/>
    <property type="molecule type" value="Genomic_DNA"/>
</dbReference>
<proteinExistence type="predicted"/>
<evidence type="ECO:0000313" key="1">
    <source>
        <dbReference type="EMBL" id="CAI9696077.1"/>
    </source>
</evidence>
<organism evidence="1 2">
    <name type="scientific">Rangifer tarandus platyrhynchus</name>
    <name type="common">Svalbard reindeer</name>
    <dbReference type="NCBI Taxonomy" id="3082113"/>
    <lineage>
        <taxon>Eukaryota</taxon>
        <taxon>Metazoa</taxon>
        <taxon>Chordata</taxon>
        <taxon>Craniata</taxon>
        <taxon>Vertebrata</taxon>
        <taxon>Euteleostomi</taxon>
        <taxon>Mammalia</taxon>
        <taxon>Eutheria</taxon>
        <taxon>Laurasiatheria</taxon>
        <taxon>Artiodactyla</taxon>
        <taxon>Ruminantia</taxon>
        <taxon>Pecora</taxon>
        <taxon>Cervidae</taxon>
        <taxon>Odocoileinae</taxon>
        <taxon>Rangifer</taxon>
    </lineage>
</organism>
<dbReference type="Proteomes" id="UP001162501">
    <property type="component" value="Chromosome 16"/>
</dbReference>